<accession>A0AC34Q4L7</accession>
<dbReference type="WBParaSite" id="JU765_v2.g12909.t1">
    <property type="protein sequence ID" value="JU765_v2.g12909.t1"/>
    <property type="gene ID" value="JU765_v2.g12909"/>
</dbReference>
<reference evidence="2" key="1">
    <citation type="submission" date="2022-11" db="UniProtKB">
        <authorList>
            <consortium name="WormBaseParasite"/>
        </authorList>
    </citation>
    <scope>IDENTIFICATION</scope>
</reference>
<proteinExistence type="predicted"/>
<name>A0AC34Q4L7_9BILA</name>
<organism evidence="1 2">
    <name type="scientific">Panagrolaimus sp. JU765</name>
    <dbReference type="NCBI Taxonomy" id="591449"/>
    <lineage>
        <taxon>Eukaryota</taxon>
        <taxon>Metazoa</taxon>
        <taxon>Ecdysozoa</taxon>
        <taxon>Nematoda</taxon>
        <taxon>Chromadorea</taxon>
        <taxon>Rhabditida</taxon>
        <taxon>Tylenchina</taxon>
        <taxon>Panagrolaimomorpha</taxon>
        <taxon>Panagrolaimoidea</taxon>
        <taxon>Panagrolaimidae</taxon>
        <taxon>Panagrolaimus</taxon>
    </lineage>
</organism>
<evidence type="ECO:0000313" key="1">
    <source>
        <dbReference type="Proteomes" id="UP000887576"/>
    </source>
</evidence>
<protein>
    <submittedName>
        <fullName evidence="2">NADH dehydrogenase subunit 6</fullName>
    </submittedName>
</protein>
<sequence>MMEIHPTIYLLFMVTTLFLVSLIFQKTDHASSSTLFVVILTAASVVSLIMIIFQFIIQKRQSTAETNSSTNSDQLASFRSWH</sequence>
<evidence type="ECO:0000313" key="2">
    <source>
        <dbReference type="WBParaSite" id="JU765_v2.g12909.t1"/>
    </source>
</evidence>
<dbReference type="Proteomes" id="UP000887576">
    <property type="component" value="Unplaced"/>
</dbReference>